<dbReference type="GO" id="GO:0009003">
    <property type="term" value="F:signal peptidase activity"/>
    <property type="evidence" value="ECO:0007669"/>
    <property type="project" value="UniProtKB-EC"/>
</dbReference>
<dbReference type="PROSITE" id="PS00760">
    <property type="entry name" value="SPASE_I_2"/>
    <property type="match status" value="1"/>
</dbReference>
<comment type="catalytic activity">
    <reaction evidence="1 8">
        <text>Cleavage of hydrophobic, N-terminal signal or leader sequences from secreted and periplasmic proteins.</text>
        <dbReference type="EC" id="3.4.21.89"/>
    </reaction>
</comment>
<dbReference type="GO" id="GO:0005886">
    <property type="term" value="C:plasma membrane"/>
    <property type="evidence" value="ECO:0007669"/>
    <property type="project" value="UniProtKB-SubCell"/>
</dbReference>
<dbReference type="InterPro" id="IPR000223">
    <property type="entry name" value="Pept_S26A_signal_pept_1"/>
</dbReference>
<name>A0A660L9Z1_9ACTN</name>
<reference evidence="12 13" key="1">
    <citation type="submission" date="2018-10" db="EMBL/GenBank/DDBJ databases">
        <title>Genomic Encyclopedia of Archaeal and Bacterial Type Strains, Phase II (KMG-II): from individual species to whole genera.</title>
        <authorList>
            <person name="Goeker M."/>
        </authorList>
    </citation>
    <scope>NUCLEOTIDE SEQUENCE [LARGE SCALE GENOMIC DNA]</scope>
    <source>
        <strain evidence="12 13">DSM 14954</strain>
    </source>
</reference>
<evidence type="ECO:0000256" key="6">
    <source>
        <dbReference type="ARBA" id="ARBA00022801"/>
    </source>
</evidence>
<evidence type="ECO:0000256" key="3">
    <source>
        <dbReference type="ARBA" id="ARBA00009370"/>
    </source>
</evidence>
<dbReference type="PANTHER" id="PTHR43390">
    <property type="entry name" value="SIGNAL PEPTIDASE I"/>
    <property type="match status" value="1"/>
</dbReference>
<dbReference type="InterPro" id="IPR019756">
    <property type="entry name" value="Pept_S26A_signal_pept_1_Ser-AS"/>
</dbReference>
<dbReference type="CDD" id="cd06530">
    <property type="entry name" value="S26_SPase_I"/>
    <property type="match status" value="1"/>
</dbReference>
<dbReference type="InterPro" id="IPR036286">
    <property type="entry name" value="LexA/Signal_pep-like_sf"/>
</dbReference>
<comment type="caution">
    <text evidence="12">The sequence shown here is derived from an EMBL/GenBank/DDBJ whole genome shotgun (WGS) entry which is preliminary data.</text>
</comment>
<dbReference type="SUPFAM" id="SSF51306">
    <property type="entry name" value="LexA/Signal peptidase"/>
    <property type="match status" value="1"/>
</dbReference>
<keyword evidence="13" id="KW-1185">Reference proteome</keyword>
<dbReference type="PANTHER" id="PTHR43390:SF1">
    <property type="entry name" value="CHLOROPLAST PROCESSING PEPTIDASE"/>
    <property type="match status" value="1"/>
</dbReference>
<dbReference type="PROSITE" id="PS00501">
    <property type="entry name" value="SPASE_I_1"/>
    <property type="match status" value="1"/>
</dbReference>
<feature type="active site" evidence="7">
    <location>
        <position position="40"/>
    </location>
</feature>
<evidence type="ECO:0000256" key="9">
    <source>
        <dbReference type="RuleBase" id="RU362042"/>
    </source>
</evidence>
<dbReference type="AlphaFoldDB" id="A0A660L9Z1"/>
<dbReference type="InterPro" id="IPR019758">
    <property type="entry name" value="Pept_S26A_signal_pept_1_CS"/>
</dbReference>
<keyword evidence="5 8" id="KW-0645">Protease</keyword>
<feature type="region of interest" description="Disordered" evidence="10">
    <location>
        <begin position="74"/>
        <end position="109"/>
    </location>
</feature>
<evidence type="ECO:0000259" key="11">
    <source>
        <dbReference type="Pfam" id="PF10502"/>
    </source>
</evidence>
<dbReference type="Gene3D" id="2.10.109.10">
    <property type="entry name" value="Umud Fragment, subunit A"/>
    <property type="match status" value="1"/>
</dbReference>
<dbReference type="Pfam" id="PF10502">
    <property type="entry name" value="Peptidase_S26"/>
    <property type="match status" value="1"/>
</dbReference>
<dbReference type="GO" id="GO:0006465">
    <property type="term" value="P:signal peptide processing"/>
    <property type="evidence" value="ECO:0007669"/>
    <property type="project" value="InterPro"/>
</dbReference>
<dbReference type="NCBIfam" id="TIGR02227">
    <property type="entry name" value="sigpep_I_bact"/>
    <property type="match status" value="1"/>
</dbReference>
<dbReference type="Proteomes" id="UP000278962">
    <property type="component" value="Unassembled WGS sequence"/>
</dbReference>
<evidence type="ECO:0000256" key="8">
    <source>
        <dbReference type="RuleBase" id="RU003993"/>
    </source>
</evidence>
<sequence>MKSKPLRSTVELVLTVAVALFFALTIQAFAVKPYRIPSESMVPTLEMGQRILVNRFSHKIGGDPSLGDVTVFTPPNGTDEQQCGNPGEGPFYSDGAASRQSCSKPTSKKSDTTFVKRVVGMPGDTIAVVNGHVVRNGKRVSEPFASECADPSCNLNPIKVPAGHYFMMGDNRGNSEDSRFWGPVPRDWVIGKAVVTYWPPKEMGGV</sequence>
<feature type="active site" evidence="7">
    <location>
        <position position="116"/>
    </location>
</feature>
<protein>
    <recommendedName>
        <fullName evidence="4 8">Signal peptidase I</fullName>
        <ecNumber evidence="4 8">3.4.21.89</ecNumber>
    </recommendedName>
</protein>
<evidence type="ECO:0000256" key="7">
    <source>
        <dbReference type="PIRSR" id="PIRSR600223-1"/>
    </source>
</evidence>
<comment type="subcellular location">
    <subcellularLocation>
        <location evidence="2">Cell membrane</location>
        <topology evidence="2">Single-pass type II membrane protein</topology>
    </subcellularLocation>
    <subcellularLocation>
        <location evidence="9">Membrane</location>
        <topology evidence="9">Single-pass type II membrane protein</topology>
    </subcellularLocation>
</comment>
<evidence type="ECO:0000256" key="2">
    <source>
        <dbReference type="ARBA" id="ARBA00004401"/>
    </source>
</evidence>
<dbReference type="PROSITE" id="PS00761">
    <property type="entry name" value="SPASE_I_3"/>
    <property type="match status" value="1"/>
</dbReference>
<accession>A0A660L9Z1</accession>
<keyword evidence="6 8" id="KW-0378">Hydrolase</keyword>
<organism evidence="12 13">
    <name type="scientific">Solirubrobacter pauli</name>
    <dbReference type="NCBI Taxonomy" id="166793"/>
    <lineage>
        <taxon>Bacteria</taxon>
        <taxon>Bacillati</taxon>
        <taxon>Actinomycetota</taxon>
        <taxon>Thermoleophilia</taxon>
        <taxon>Solirubrobacterales</taxon>
        <taxon>Solirubrobacteraceae</taxon>
        <taxon>Solirubrobacter</taxon>
    </lineage>
</organism>
<evidence type="ECO:0000256" key="10">
    <source>
        <dbReference type="SAM" id="MobiDB-lite"/>
    </source>
</evidence>
<dbReference type="GO" id="GO:0004252">
    <property type="term" value="F:serine-type endopeptidase activity"/>
    <property type="evidence" value="ECO:0007669"/>
    <property type="project" value="InterPro"/>
</dbReference>
<feature type="compositionally biased region" description="Polar residues" evidence="10">
    <location>
        <begin position="74"/>
        <end position="84"/>
    </location>
</feature>
<dbReference type="PRINTS" id="PR00727">
    <property type="entry name" value="LEADERPTASE"/>
</dbReference>
<feature type="domain" description="Peptidase S26" evidence="11">
    <location>
        <begin position="10"/>
        <end position="198"/>
    </location>
</feature>
<evidence type="ECO:0000256" key="4">
    <source>
        <dbReference type="ARBA" id="ARBA00013208"/>
    </source>
</evidence>
<proteinExistence type="inferred from homology"/>
<comment type="similarity">
    <text evidence="3 9">Belongs to the peptidase S26 family.</text>
</comment>
<dbReference type="InterPro" id="IPR019533">
    <property type="entry name" value="Peptidase_S26"/>
</dbReference>
<dbReference type="OrthoDB" id="9815782at2"/>
<gene>
    <name evidence="12" type="ORF">C8N24_1171</name>
</gene>
<evidence type="ECO:0000256" key="1">
    <source>
        <dbReference type="ARBA" id="ARBA00000677"/>
    </source>
</evidence>
<dbReference type="RefSeq" id="WP_121248884.1">
    <property type="nucleotide sequence ID" value="NZ_RBIL01000001.1"/>
</dbReference>
<dbReference type="EC" id="3.4.21.89" evidence="4 8"/>
<dbReference type="EMBL" id="RBIL01000001">
    <property type="protein sequence ID" value="RKQ91349.1"/>
    <property type="molecule type" value="Genomic_DNA"/>
</dbReference>
<evidence type="ECO:0000313" key="12">
    <source>
        <dbReference type="EMBL" id="RKQ91349.1"/>
    </source>
</evidence>
<evidence type="ECO:0000313" key="13">
    <source>
        <dbReference type="Proteomes" id="UP000278962"/>
    </source>
</evidence>
<evidence type="ECO:0000256" key="5">
    <source>
        <dbReference type="ARBA" id="ARBA00022670"/>
    </source>
</evidence>
<dbReference type="InterPro" id="IPR019757">
    <property type="entry name" value="Pept_S26A_signal_pept_1_Lys-AS"/>
</dbReference>